<evidence type="ECO:0000256" key="5">
    <source>
        <dbReference type="ARBA" id="ARBA00023002"/>
    </source>
</evidence>
<feature type="domain" description="Acyl-CoA oxidase/dehydrogenase middle" evidence="8">
    <location>
        <begin position="125"/>
        <end position="219"/>
    </location>
</feature>
<dbReference type="InterPro" id="IPR009075">
    <property type="entry name" value="AcylCo_DH/oxidase_C"/>
</dbReference>
<dbReference type="InterPro" id="IPR046373">
    <property type="entry name" value="Acyl-CoA_Oxase/DH_mid-dom_sf"/>
</dbReference>
<dbReference type="EMBL" id="JAASQI010000003">
    <property type="protein sequence ID" value="NIJ57937.1"/>
    <property type="molecule type" value="Genomic_DNA"/>
</dbReference>
<dbReference type="InterPro" id="IPR036250">
    <property type="entry name" value="AcylCo_DH-like_C"/>
</dbReference>
<dbReference type="InterPro" id="IPR013786">
    <property type="entry name" value="AcylCoA_DH/ox_N"/>
</dbReference>
<feature type="domain" description="Acyl-CoA dehydrogenase/oxidase C-terminal" evidence="7">
    <location>
        <begin position="231"/>
        <end position="418"/>
    </location>
</feature>
<keyword evidence="3 6" id="KW-0285">Flavoprotein</keyword>
<dbReference type="InterPro" id="IPR009100">
    <property type="entry name" value="AcylCoA_DH/oxidase_NM_dom_sf"/>
</dbReference>
<evidence type="ECO:0000259" key="8">
    <source>
        <dbReference type="Pfam" id="PF02770"/>
    </source>
</evidence>
<dbReference type="Gene3D" id="1.20.140.10">
    <property type="entry name" value="Butyryl-CoA Dehydrogenase, subunit A, domain 3"/>
    <property type="match status" value="1"/>
</dbReference>
<dbReference type="Gene3D" id="2.40.110.10">
    <property type="entry name" value="Butyryl-CoA Dehydrogenase, subunit A, domain 2"/>
    <property type="match status" value="1"/>
</dbReference>
<gene>
    <name evidence="10" type="ORF">FHS82_001773</name>
</gene>
<keyword evidence="4 6" id="KW-0274">FAD</keyword>
<evidence type="ECO:0000259" key="9">
    <source>
        <dbReference type="Pfam" id="PF02771"/>
    </source>
</evidence>
<dbReference type="Gene3D" id="1.10.540.10">
    <property type="entry name" value="Acyl-CoA dehydrogenase/oxidase, N-terminal domain"/>
    <property type="match status" value="1"/>
</dbReference>
<accession>A0ABX0UYC6</accession>
<protein>
    <submittedName>
        <fullName evidence="10">Pimeloyl-CoA dehydrogenase large subunit</fullName>
    </submittedName>
</protein>
<dbReference type="SUPFAM" id="SSF56645">
    <property type="entry name" value="Acyl-CoA dehydrogenase NM domain-like"/>
    <property type="match status" value="1"/>
</dbReference>
<evidence type="ECO:0000259" key="7">
    <source>
        <dbReference type="Pfam" id="PF00441"/>
    </source>
</evidence>
<dbReference type="SUPFAM" id="SSF47203">
    <property type="entry name" value="Acyl-CoA dehydrogenase C-terminal domain-like"/>
    <property type="match status" value="1"/>
</dbReference>
<comment type="cofactor">
    <cofactor evidence="1 6">
        <name>FAD</name>
        <dbReference type="ChEBI" id="CHEBI:57692"/>
    </cofactor>
</comment>
<comment type="caution">
    <text evidence="10">The sequence shown here is derived from an EMBL/GenBank/DDBJ whole genome shotgun (WGS) entry which is preliminary data.</text>
</comment>
<evidence type="ECO:0000256" key="3">
    <source>
        <dbReference type="ARBA" id="ARBA00022630"/>
    </source>
</evidence>
<evidence type="ECO:0000313" key="11">
    <source>
        <dbReference type="Proteomes" id="UP001429580"/>
    </source>
</evidence>
<organism evidence="10 11">
    <name type="scientific">Pseudochelatococcus lubricantis</name>
    <dbReference type="NCBI Taxonomy" id="1538102"/>
    <lineage>
        <taxon>Bacteria</taxon>
        <taxon>Pseudomonadati</taxon>
        <taxon>Pseudomonadota</taxon>
        <taxon>Alphaproteobacteria</taxon>
        <taxon>Hyphomicrobiales</taxon>
        <taxon>Chelatococcaceae</taxon>
        <taxon>Pseudochelatococcus</taxon>
    </lineage>
</organism>
<comment type="similarity">
    <text evidence="2 6">Belongs to the acyl-CoA dehydrogenase family.</text>
</comment>
<dbReference type="Pfam" id="PF02771">
    <property type="entry name" value="Acyl-CoA_dh_N"/>
    <property type="match status" value="1"/>
</dbReference>
<proteinExistence type="inferred from homology"/>
<dbReference type="PANTHER" id="PTHR43292:SF3">
    <property type="entry name" value="ACYL-COA DEHYDROGENASE FADE29"/>
    <property type="match status" value="1"/>
</dbReference>
<evidence type="ECO:0000256" key="1">
    <source>
        <dbReference type="ARBA" id="ARBA00001974"/>
    </source>
</evidence>
<dbReference type="Pfam" id="PF02770">
    <property type="entry name" value="Acyl-CoA_dh_M"/>
    <property type="match status" value="1"/>
</dbReference>
<dbReference type="Proteomes" id="UP001429580">
    <property type="component" value="Unassembled WGS sequence"/>
</dbReference>
<dbReference type="InterPro" id="IPR006091">
    <property type="entry name" value="Acyl-CoA_Oxase/DH_mid-dom"/>
</dbReference>
<keyword evidence="5 6" id="KW-0560">Oxidoreductase</keyword>
<evidence type="ECO:0000256" key="4">
    <source>
        <dbReference type="ARBA" id="ARBA00022827"/>
    </source>
</evidence>
<evidence type="ECO:0000256" key="6">
    <source>
        <dbReference type="RuleBase" id="RU362125"/>
    </source>
</evidence>
<keyword evidence="11" id="KW-1185">Reference proteome</keyword>
<dbReference type="PANTHER" id="PTHR43292">
    <property type="entry name" value="ACYL-COA DEHYDROGENASE"/>
    <property type="match status" value="1"/>
</dbReference>
<feature type="domain" description="Acyl-CoA dehydrogenase/oxidase N-terminal" evidence="9">
    <location>
        <begin position="6"/>
        <end position="119"/>
    </location>
</feature>
<name>A0ABX0UYC6_9HYPH</name>
<dbReference type="InterPro" id="IPR052161">
    <property type="entry name" value="Mycobact_Acyl-CoA_DH"/>
</dbReference>
<dbReference type="RefSeq" id="WP_166951072.1">
    <property type="nucleotide sequence ID" value="NZ_JAASQI010000003.1"/>
</dbReference>
<dbReference type="Pfam" id="PF00441">
    <property type="entry name" value="Acyl-CoA_dh_1"/>
    <property type="match status" value="1"/>
</dbReference>
<sequence length="420" mass="47516">MDLRFTPEETAFREEVRSFFRTEIPQEIRNKVSQGRSLSREDYITSQRILYDRGWAVPHWPVEYGGQPWTAIQSYIFMEELMQAAVPLPLQFNCFMVGPVIATFGSTEQKERLLPRIARLDDWWCQGFSEPDAGSDLASLKTRAERDGDHYIINGQKTWTTLGQYANWMFCLARTDPTVKKQAGISFILIDMSLPGVSVRPIITIDGRHEVNEVFLDNVRVPVDCLVGEENKGWDYAKFLLANERTGIARIGMSKERIARVKRLARETPAGEGVMWDDADFRARVAQVEIELKALEITQMRVVSARSRRDNTRPDPASSILKIKGSELQQATTELLLELAGPNALAASRPELLRNVHEGDLAPEGDVAREGDFTLDDFTRDDFTWAETAAPVYFNNRKVSIYGGSNEVQRNVIAKAILGL</sequence>
<evidence type="ECO:0000313" key="10">
    <source>
        <dbReference type="EMBL" id="NIJ57937.1"/>
    </source>
</evidence>
<evidence type="ECO:0000256" key="2">
    <source>
        <dbReference type="ARBA" id="ARBA00009347"/>
    </source>
</evidence>
<dbReference type="InterPro" id="IPR037069">
    <property type="entry name" value="AcylCoA_DH/ox_N_sf"/>
</dbReference>
<reference evidence="10 11" key="1">
    <citation type="submission" date="2020-03" db="EMBL/GenBank/DDBJ databases">
        <title>Genomic Encyclopedia of Type Strains, Phase IV (KMG-IV): sequencing the most valuable type-strain genomes for metagenomic binning, comparative biology and taxonomic classification.</title>
        <authorList>
            <person name="Goeker M."/>
        </authorList>
    </citation>
    <scope>NUCLEOTIDE SEQUENCE [LARGE SCALE GENOMIC DNA]</scope>
    <source>
        <strain evidence="10 11">DSM 103870</strain>
    </source>
</reference>